<proteinExistence type="inferred from homology"/>
<comment type="caution">
    <text evidence="6">The sequence shown here is derived from an EMBL/GenBank/DDBJ whole genome shotgun (WGS) entry which is preliminary data.</text>
</comment>
<accession>A0ABT5HXX4</accession>
<dbReference type="PIRSF" id="PIRSF006181">
    <property type="entry name" value="EbsC_YbaK"/>
    <property type="match status" value="1"/>
</dbReference>
<sequence length="158" mass="16817">MSKTTAATAALTKAGIVFDLHPYAYDPDAPRVGLQAAEALNVDPSQTFKTLMAEVDGKCVCVVVPSDGEVSMKKLAAHFKGKSANMMKVPEAEKVTGFKVGGISPFGQRKLHPTAIDETAQLYNIVYINAGQRGLLLSIAPEEASQFLNAGYVDLMAE</sequence>
<evidence type="ECO:0000256" key="2">
    <source>
        <dbReference type="ARBA" id="ARBA00022917"/>
    </source>
</evidence>
<dbReference type="InterPro" id="IPR007214">
    <property type="entry name" value="YbaK/aa-tRNA-synth-assoc-dom"/>
</dbReference>
<feature type="domain" description="YbaK/aminoacyl-tRNA synthetase-associated" evidence="5">
    <location>
        <begin position="35"/>
        <end position="143"/>
    </location>
</feature>
<evidence type="ECO:0000259" key="5">
    <source>
        <dbReference type="Pfam" id="PF04073"/>
    </source>
</evidence>
<dbReference type="Gene3D" id="3.90.960.10">
    <property type="entry name" value="YbaK/aminoacyl-tRNA synthetase-associated domain"/>
    <property type="match status" value="1"/>
</dbReference>
<dbReference type="Pfam" id="PF04073">
    <property type="entry name" value="tRNA_edit"/>
    <property type="match status" value="1"/>
</dbReference>
<dbReference type="CDD" id="cd00002">
    <property type="entry name" value="YbaK_deacylase"/>
    <property type="match status" value="1"/>
</dbReference>
<keyword evidence="7" id="KW-1185">Reference proteome</keyword>
<dbReference type="InterPro" id="IPR036754">
    <property type="entry name" value="YbaK/aa-tRNA-synt-asso_dom_sf"/>
</dbReference>
<evidence type="ECO:0000256" key="4">
    <source>
        <dbReference type="PIRNR" id="PIRNR006181"/>
    </source>
</evidence>
<comment type="similarity">
    <text evidence="1 4">Belongs to the prolyl-tRNA editing family. YbaK/EbsC subfamily.</text>
</comment>
<dbReference type="PANTHER" id="PTHR30411:SF0">
    <property type="entry name" value="CYS-TRNA(PRO)_CYS-TRNA(CYS) DEACYLASE YBAK"/>
    <property type="match status" value="1"/>
</dbReference>
<reference evidence="6 7" key="1">
    <citation type="submission" date="2023-01" db="EMBL/GenBank/DDBJ databases">
        <title>Novel species of the genus Asticcacaulis isolated from rivers.</title>
        <authorList>
            <person name="Lu H."/>
        </authorList>
    </citation>
    <scope>NUCLEOTIDE SEQUENCE [LARGE SCALE GENOMIC DNA]</scope>
    <source>
        <strain evidence="6 7">BYS171W</strain>
    </source>
</reference>
<evidence type="ECO:0000313" key="7">
    <source>
        <dbReference type="Proteomes" id="UP001214854"/>
    </source>
</evidence>
<keyword evidence="3 4" id="KW-0456">Lyase</keyword>
<organism evidence="6 7">
    <name type="scientific">Asticcacaulis aquaticus</name>
    <dbReference type="NCBI Taxonomy" id="2984212"/>
    <lineage>
        <taxon>Bacteria</taxon>
        <taxon>Pseudomonadati</taxon>
        <taxon>Pseudomonadota</taxon>
        <taxon>Alphaproteobacteria</taxon>
        <taxon>Caulobacterales</taxon>
        <taxon>Caulobacteraceae</taxon>
        <taxon>Asticcacaulis</taxon>
    </lineage>
</organism>
<name>A0ABT5HXX4_9CAUL</name>
<dbReference type="EMBL" id="JAQQKX010000015">
    <property type="protein sequence ID" value="MDC7684788.1"/>
    <property type="molecule type" value="Genomic_DNA"/>
</dbReference>
<gene>
    <name evidence="6" type="primary">ybaK</name>
    <name evidence="6" type="ORF">PQU92_16005</name>
</gene>
<dbReference type="SUPFAM" id="SSF55826">
    <property type="entry name" value="YbaK/ProRS associated domain"/>
    <property type="match status" value="1"/>
</dbReference>
<evidence type="ECO:0000256" key="1">
    <source>
        <dbReference type="ARBA" id="ARBA00009798"/>
    </source>
</evidence>
<dbReference type="RefSeq" id="WP_272749257.1">
    <property type="nucleotide sequence ID" value="NZ_JAQQKX010000015.1"/>
</dbReference>
<dbReference type="EC" id="4.2.-.-" evidence="4"/>
<evidence type="ECO:0000313" key="6">
    <source>
        <dbReference type="EMBL" id="MDC7684788.1"/>
    </source>
</evidence>
<dbReference type="InterPro" id="IPR004369">
    <property type="entry name" value="Prolyl-tRNA_editing_YbaK/EbsC"/>
</dbReference>
<dbReference type="NCBIfam" id="TIGR00011">
    <property type="entry name" value="YbaK_EbsC"/>
    <property type="match status" value="1"/>
</dbReference>
<dbReference type="PANTHER" id="PTHR30411">
    <property type="entry name" value="CYTOPLASMIC PROTEIN"/>
    <property type="match status" value="1"/>
</dbReference>
<keyword evidence="2 4" id="KW-0648">Protein biosynthesis</keyword>
<evidence type="ECO:0000256" key="3">
    <source>
        <dbReference type="ARBA" id="ARBA00023239"/>
    </source>
</evidence>
<dbReference type="Proteomes" id="UP001214854">
    <property type="component" value="Unassembled WGS sequence"/>
</dbReference>
<protein>
    <recommendedName>
        <fullName evidence="4">Cys-tRNA(Pro)/Cys-tRNA(Cys) deacylase</fullName>
        <ecNumber evidence="4">4.2.-.-</ecNumber>
    </recommendedName>
</protein>